<protein>
    <submittedName>
        <fullName evidence="1">Uncharacterized protein</fullName>
    </submittedName>
</protein>
<dbReference type="Proteomes" id="UP000765509">
    <property type="component" value="Unassembled WGS sequence"/>
</dbReference>
<sequence length="173" mass="19635">MNWRKINLVRIVYYSLSSYQSCILNYFICTDLNEINQASRLPNETLFDHYSKLLICTTEEQSQHLSRKSLSKEKLETIDKVQKLIVSYLSLIIQDTKNFLTPSGSITGTNQLVKLLINPDPSSSLTTHLSPLIYELSQRFGNDGLEDNIGPILVKIAMDTNLQTSTWNPGGHQ</sequence>
<keyword evidence="2" id="KW-1185">Reference proteome</keyword>
<gene>
    <name evidence="1" type="ORF">O181_022687</name>
</gene>
<dbReference type="AlphaFoldDB" id="A0A9Q3CI15"/>
<proteinExistence type="predicted"/>
<dbReference type="EMBL" id="AVOT02007019">
    <property type="protein sequence ID" value="MBW0482972.1"/>
    <property type="molecule type" value="Genomic_DNA"/>
</dbReference>
<organism evidence="1 2">
    <name type="scientific">Austropuccinia psidii MF-1</name>
    <dbReference type="NCBI Taxonomy" id="1389203"/>
    <lineage>
        <taxon>Eukaryota</taxon>
        <taxon>Fungi</taxon>
        <taxon>Dikarya</taxon>
        <taxon>Basidiomycota</taxon>
        <taxon>Pucciniomycotina</taxon>
        <taxon>Pucciniomycetes</taxon>
        <taxon>Pucciniales</taxon>
        <taxon>Sphaerophragmiaceae</taxon>
        <taxon>Austropuccinia</taxon>
    </lineage>
</organism>
<reference evidence="1" key="1">
    <citation type="submission" date="2021-03" db="EMBL/GenBank/DDBJ databases">
        <title>Draft genome sequence of rust myrtle Austropuccinia psidii MF-1, a brazilian biotype.</title>
        <authorList>
            <person name="Quecine M.C."/>
            <person name="Pachon D.M.R."/>
            <person name="Bonatelli M.L."/>
            <person name="Correr F.H."/>
            <person name="Franceschini L.M."/>
            <person name="Leite T.F."/>
            <person name="Margarido G.R.A."/>
            <person name="Almeida C.A."/>
            <person name="Ferrarezi J.A."/>
            <person name="Labate C.A."/>
        </authorList>
    </citation>
    <scope>NUCLEOTIDE SEQUENCE</scope>
    <source>
        <strain evidence="1">MF-1</strain>
    </source>
</reference>
<name>A0A9Q3CI15_9BASI</name>
<evidence type="ECO:0000313" key="1">
    <source>
        <dbReference type="EMBL" id="MBW0482972.1"/>
    </source>
</evidence>
<evidence type="ECO:0000313" key="2">
    <source>
        <dbReference type="Proteomes" id="UP000765509"/>
    </source>
</evidence>
<comment type="caution">
    <text evidence="1">The sequence shown here is derived from an EMBL/GenBank/DDBJ whole genome shotgun (WGS) entry which is preliminary data.</text>
</comment>
<accession>A0A9Q3CI15</accession>
<dbReference type="OrthoDB" id="20295at2759"/>